<keyword evidence="2" id="KW-1185">Reference proteome</keyword>
<dbReference type="OrthoDB" id="3174978at2"/>
<name>A0A0F4NRN4_9VIBR</name>
<organism evidence="1 2">
    <name type="scientific">Vibrio galatheae</name>
    <dbReference type="NCBI Taxonomy" id="579748"/>
    <lineage>
        <taxon>Bacteria</taxon>
        <taxon>Pseudomonadati</taxon>
        <taxon>Pseudomonadota</taxon>
        <taxon>Gammaproteobacteria</taxon>
        <taxon>Vibrionales</taxon>
        <taxon>Vibrionaceae</taxon>
        <taxon>Vibrio</taxon>
    </lineage>
</organism>
<dbReference type="RefSeq" id="WP_045953693.1">
    <property type="nucleotide sequence ID" value="NZ_JXXV01000001.1"/>
</dbReference>
<dbReference type="EMBL" id="JXXV01000001">
    <property type="protein sequence ID" value="KJY85498.1"/>
    <property type="molecule type" value="Genomic_DNA"/>
</dbReference>
<dbReference type="InterPro" id="IPR009912">
    <property type="entry name" value="DUF1451"/>
</dbReference>
<comment type="caution">
    <text evidence="1">The sequence shown here is derived from an EMBL/GenBank/DDBJ whole genome shotgun (WGS) entry which is preliminary data.</text>
</comment>
<dbReference type="STRING" id="579748.TW81_00090"/>
<protein>
    <recommendedName>
        <fullName evidence="3">Zinc ribbon-containing protein</fullName>
    </recommendedName>
</protein>
<dbReference type="PATRIC" id="fig|579748.3.peg.18"/>
<evidence type="ECO:0008006" key="3">
    <source>
        <dbReference type="Google" id="ProtNLM"/>
    </source>
</evidence>
<dbReference type="NCBIfam" id="NF008261">
    <property type="entry name" value="PRK11032.1"/>
    <property type="match status" value="1"/>
</dbReference>
<proteinExistence type="predicted"/>
<sequence>MPKRKTGYEEMLEDVVETLKHSPDEVNHVIETSEKVAQAANDLTKDELALVSAYVKSDLKEFAENYEESKSGPFYLMVADSIWQGLLEITDRTKVEWIELFQDLEHQGLYQAGEVIGLGVLVCDECGHKTQYNHPTVITPCTHCGNKGFSRQALKP</sequence>
<evidence type="ECO:0000313" key="2">
    <source>
        <dbReference type="Proteomes" id="UP000033673"/>
    </source>
</evidence>
<evidence type="ECO:0000313" key="1">
    <source>
        <dbReference type="EMBL" id="KJY85498.1"/>
    </source>
</evidence>
<dbReference type="AlphaFoldDB" id="A0A0F4NRN4"/>
<dbReference type="Pfam" id="PF07295">
    <property type="entry name" value="DUF1451"/>
    <property type="match status" value="1"/>
</dbReference>
<accession>A0A0F4NRN4</accession>
<dbReference type="Proteomes" id="UP000033673">
    <property type="component" value="Unassembled WGS sequence"/>
</dbReference>
<reference evidence="1 2" key="1">
    <citation type="journal article" date="2015" name="BMC Genomics">
        <title>Genome mining reveals unlocked bioactive potential of marine Gram-negative bacteria.</title>
        <authorList>
            <person name="Machado H."/>
            <person name="Sonnenschein E.C."/>
            <person name="Melchiorsen J."/>
            <person name="Gram L."/>
        </authorList>
    </citation>
    <scope>NUCLEOTIDE SEQUENCE [LARGE SCALE GENOMIC DNA]</scope>
    <source>
        <strain evidence="1 2">S2757</strain>
    </source>
</reference>
<gene>
    <name evidence="1" type="ORF">TW81_00090</name>
</gene>